<protein>
    <submittedName>
        <fullName evidence="3">Fe-S metabolism protein SufE</fullName>
    </submittedName>
</protein>
<evidence type="ECO:0000313" key="3">
    <source>
        <dbReference type="EMBL" id="KEO74164.1"/>
    </source>
</evidence>
<dbReference type="Gene3D" id="3.90.1010.10">
    <property type="match status" value="1"/>
</dbReference>
<dbReference type="SUPFAM" id="SSF82649">
    <property type="entry name" value="SufE/NifU"/>
    <property type="match status" value="1"/>
</dbReference>
<evidence type="ECO:0000256" key="1">
    <source>
        <dbReference type="ARBA" id="ARBA00010282"/>
    </source>
</evidence>
<dbReference type="Pfam" id="PF02657">
    <property type="entry name" value="SufE"/>
    <property type="match status" value="1"/>
</dbReference>
<evidence type="ECO:0000259" key="2">
    <source>
        <dbReference type="Pfam" id="PF02657"/>
    </source>
</evidence>
<feature type="domain" description="Fe-S metabolism associated" evidence="2">
    <location>
        <begin position="13"/>
        <end position="132"/>
    </location>
</feature>
<reference evidence="3 4" key="1">
    <citation type="submission" date="2014-04" db="EMBL/GenBank/DDBJ databases">
        <title>Characterization and application of a salt tolerant electro-active bacterium.</title>
        <authorList>
            <person name="Yang L."/>
            <person name="Wei S."/>
            <person name="Tay Q.X.M."/>
        </authorList>
    </citation>
    <scope>NUCLEOTIDE SEQUENCE [LARGE SCALE GENOMIC DNA]</scope>
    <source>
        <strain evidence="3 4">LY1</strain>
    </source>
</reference>
<comment type="caution">
    <text evidence="3">The sequence shown here is derived from an EMBL/GenBank/DDBJ whole genome shotgun (WGS) entry which is preliminary data.</text>
</comment>
<dbReference type="eggNOG" id="COG2166">
    <property type="taxonomic scope" value="Bacteria"/>
</dbReference>
<dbReference type="EMBL" id="JMIH01000016">
    <property type="protein sequence ID" value="KEO74164.1"/>
    <property type="molecule type" value="Genomic_DNA"/>
</dbReference>
<dbReference type="PANTHER" id="PTHR43597">
    <property type="entry name" value="SULFUR ACCEPTOR PROTEIN CSDE"/>
    <property type="match status" value="1"/>
</dbReference>
<comment type="similarity">
    <text evidence="1">Belongs to the SufE family.</text>
</comment>
<dbReference type="RefSeq" id="WP_035073020.1">
    <property type="nucleotide sequence ID" value="NZ_JMIH01000016.1"/>
</dbReference>
<accession>A0A074KZ33</accession>
<dbReference type="InterPro" id="IPR003808">
    <property type="entry name" value="Fe-S_metab-assoc_dom"/>
</dbReference>
<evidence type="ECO:0000313" key="4">
    <source>
        <dbReference type="Proteomes" id="UP000027821"/>
    </source>
</evidence>
<sequence>MSDINTIQNEIIEEFEILGDDKESTIYYIMELGEKLVAYPENERTEDNIIKGCQSKVWLTTAYENDTVIFLADSNTDITKGLISLLIRVYSGKKPDDIINSDLYFIDKIGMGNIIGSQRSNGLAAMIKQMKRYALAYQTKSKAL</sequence>
<dbReference type="OrthoDB" id="9799320at2"/>
<organism evidence="3 4">
    <name type="scientific">Anditalea andensis</name>
    <dbReference type="NCBI Taxonomy" id="1048983"/>
    <lineage>
        <taxon>Bacteria</taxon>
        <taxon>Pseudomonadati</taxon>
        <taxon>Bacteroidota</taxon>
        <taxon>Cytophagia</taxon>
        <taxon>Cytophagales</taxon>
        <taxon>Cytophagaceae</taxon>
        <taxon>Anditalea</taxon>
    </lineage>
</organism>
<name>A0A074KZ33_9BACT</name>
<dbReference type="AlphaFoldDB" id="A0A074KZ33"/>
<dbReference type="PANTHER" id="PTHR43597:SF5">
    <property type="entry name" value="SUFE-LIKE PROTEIN 2, CHLOROPLASTIC"/>
    <property type="match status" value="1"/>
</dbReference>
<proteinExistence type="inferred from homology"/>
<dbReference type="STRING" id="1048983.EL17_08475"/>
<dbReference type="Proteomes" id="UP000027821">
    <property type="component" value="Unassembled WGS sequence"/>
</dbReference>
<keyword evidence="4" id="KW-1185">Reference proteome</keyword>
<gene>
    <name evidence="3" type="ORF">EL17_08475</name>
</gene>